<dbReference type="Proteomes" id="UP000281128">
    <property type="component" value="Unassembled WGS sequence"/>
</dbReference>
<evidence type="ECO:0000256" key="1">
    <source>
        <dbReference type="SAM" id="MobiDB-lite"/>
    </source>
</evidence>
<feature type="compositionally biased region" description="Basic and acidic residues" evidence="1">
    <location>
        <begin position="83"/>
        <end position="102"/>
    </location>
</feature>
<evidence type="ECO:0000313" key="3">
    <source>
        <dbReference type="Proteomes" id="UP000281128"/>
    </source>
</evidence>
<protein>
    <submittedName>
        <fullName evidence="2">Uncharacterized protein</fullName>
    </submittedName>
</protein>
<keyword evidence="3" id="KW-1185">Reference proteome</keyword>
<dbReference type="RefSeq" id="WP_121167221.1">
    <property type="nucleotide sequence ID" value="NZ_RAPE01000003.1"/>
</dbReference>
<proteinExistence type="predicted"/>
<accession>A0A3A8AUU5</accession>
<gene>
    <name evidence="2" type="ORF">D6850_11975</name>
</gene>
<reference evidence="2 3" key="1">
    <citation type="submission" date="2018-09" db="EMBL/GenBank/DDBJ databases">
        <title>Roseovarius spongiae sp. nov., isolated from a marine sponge.</title>
        <authorList>
            <person name="Zhuang L."/>
            <person name="Luo L."/>
        </authorList>
    </citation>
    <scope>NUCLEOTIDE SEQUENCE [LARGE SCALE GENOMIC DNA]</scope>
    <source>
        <strain evidence="2 3">HN-E21</strain>
    </source>
</reference>
<feature type="region of interest" description="Disordered" evidence="1">
    <location>
        <begin position="83"/>
        <end position="116"/>
    </location>
</feature>
<dbReference type="EMBL" id="RAPE01000003">
    <property type="protein sequence ID" value="RKF13903.1"/>
    <property type="molecule type" value="Genomic_DNA"/>
</dbReference>
<organism evidence="2 3">
    <name type="scientific">Roseovarius spongiae</name>
    <dbReference type="NCBI Taxonomy" id="2320272"/>
    <lineage>
        <taxon>Bacteria</taxon>
        <taxon>Pseudomonadati</taxon>
        <taxon>Pseudomonadota</taxon>
        <taxon>Alphaproteobacteria</taxon>
        <taxon>Rhodobacterales</taxon>
        <taxon>Roseobacteraceae</taxon>
        <taxon>Roseovarius</taxon>
    </lineage>
</organism>
<evidence type="ECO:0000313" key="2">
    <source>
        <dbReference type="EMBL" id="RKF13903.1"/>
    </source>
</evidence>
<name>A0A3A8AUU5_9RHOB</name>
<dbReference type="PROSITE" id="PS51257">
    <property type="entry name" value="PROKAR_LIPOPROTEIN"/>
    <property type="match status" value="1"/>
</dbReference>
<dbReference type="AlphaFoldDB" id="A0A3A8AUU5"/>
<comment type="caution">
    <text evidence="2">The sequence shown here is derived from an EMBL/GenBank/DDBJ whole genome shotgun (WGS) entry which is preliminary data.</text>
</comment>
<sequence>MRIVHVFATCIAVTTILSGCATTTTEGTGVHRGIPYTYTRTTTPGSFGPDEESYTVYFKGRSFYCGSDLFHCIPMLERHVKELQRRGPPENPDEAPRVREDASNPVQMLEDRQFGD</sequence>